<dbReference type="FunFam" id="1.10.1040.10:FF:000001">
    <property type="entry name" value="Glycerol-3-phosphate dehydrogenase [NAD(P)+]"/>
    <property type="match status" value="1"/>
</dbReference>
<dbReference type="InterPro" id="IPR006109">
    <property type="entry name" value="G3P_DH_NAD-dep_C"/>
</dbReference>
<dbReference type="SUPFAM" id="SSF48179">
    <property type="entry name" value="6-phosphogluconate dehydrogenase C-terminal domain-like"/>
    <property type="match status" value="1"/>
</dbReference>
<proteinExistence type="inferred from homology"/>
<dbReference type="PIRSF" id="PIRSF000114">
    <property type="entry name" value="Glycerol-3-P_dh"/>
    <property type="match status" value="1"/>
</dbReference>
<sequence>MSNKINLVGVIGAGSWGTALATTIARAGRDVVLWARSDTHATAIAAARENKKYLPGVKLPQNITVTNDIHDFSDCDAVLMVSPAQAQRAVMSTFSNVLKKGIPALICSKGIEQSSNLFMSDVLAEVAPDLEAFVLSGPSFAADVVRGLPTAVTLAGPDIESAKTVAQAIGHANFRIYASDDIVGVQIGGAVKNVLAIACGISDGKNLGESCRAALITRAFSELTRLGNALGARPETLVGLSGFGDLSLTCSSPKSRNYSLGFKLGQGEPLKQILGASNTVSEGVFTAGVVVDIARKNNIEMPICEAVHAIVDGQSDPDTELARLLARPMRAEIE</sequence>
<dbReference type="InterPro" id="IPR006168">
    <property type="entry name" value="G3P_DH_NAD-dep"/>
</dbReference>
<dbReference type="EC" id="1.1.1.94" evidence="6"/>
<dbReference type="GO" id="GO:0005975">
    <property type="term" value="P:carbohydrate metabolic process"/>
    <property type="evidence" value="ECO:0007669"/>
    <property type="project" value="InterPro"/>
</dbReference>
<comment type="similarity">
    <text evidence="1">Belongs to the NAD-dependent glycerol-3-phosphate dehydrogenase family.</text>
</comment>
<dbReference type="Pfam" id="PF07479">
    <property type="entry name" value="NAD_Gly3P_dh_C"/>
    <property type="match status" value="1"/>
</dbReference>
<keyword evidence="3" id="KW-0520">NAD</keyword>
<dbReference type="AlphaFoldDB" id="A0A3B0RIA7"/>
<keyword evidence="2 6" id="KW-0560">Oxidoreductase</keyword>
<name>A0A3B0RIA7_9ZZZZ</name>
<dbReference type="InterPro" id="IPR011128">
    <property type="entry name" value="G3P_DH_NAD-dep_N"/>
</dbReference>
<evidence type="ECO:0000256" key="3">
    <source>
        <dbReference type="ARBA" id="ARBA00023027"/>
    </source>
</evidence>
<evidence type="ECO:0000259" key="4">
    <source>
        <dbReference type="Pfam" id="PF01210"/>
    </source>
</evidence>
<feature type="domain" description="Glycerol-3-phosphate dehydrogenase NAD-dependent N-terminal" evidence="4">
    <location>
        <begin position="8"/>
        <end position="160"/>
    </location>
</feature>
<dbReference type="Gene3D" id="3.40.50.720">
    <property type="entry name" value="NAD(P)-binding Rossmann-like Domain"/>
    <property type="match status" value="1"/>
</dbReference>
<dbReference type="PANTHER" id="PTHR11728">
    <property type="entry name" value="GLYCEROL-3-PHOSPHATE DEHYDROGENASE"/>
    <property type="match status" value="1"/>
</dbReference>
<evidence type="ECO:0000313" key="6">
    <source>
        <dbReference type="EMBL" id="VAV87948.1"/>
    </source>
</evidence>
<evidence type="ECO:0000256" key="1">
    <source>
        <dbReference type="ARBA" id="ARBA00011009"/>
    </source>
</evidence>
<dbReference type="NCBIfam" id="NF000940">
    <property type="entry name" value="PRK00094.1-2"/>
    <property type="match status" value="1"/>
</dbReference>
<dbReference type="InterPro" id="IPR008927">
    <property type="entry name" value="6-PGluconate_DH-like_C_sf"/>
</dbReference>
<dbReference type="HAMAP" id="MF_00394">
    <property type="entry name" value="NAD_Glyc3P_dehydrog"/>
    <property type="match status" value="1"/>
</dbReference>
<dbReference type="Gene3D" id="1.10.1040.10">
    <property type="entry name" value="N-(1-d-carboxylethyl)-l-norvaline Dehydrogenase, domain 2"/>
    <property type="match status" value="1"/>
</dbReference>
<dbReference type="InterPro" id="IPR013328">
    <property type="entry name" value="6PGD_dom2"/>
</dbReference>
<protein>
    <submittedName>
        <fullName evidence="6">Glycerol-3-phosphate dehydrogenase [NAD(P)+]</fullName>
        <ecNumber evidence="6">1.1.1.94</ecNumber>
    </submittedName>
</protein>
<gene>
    <name evidence="6" type="ORF">MNBD_ALPHA08-2409</name>
</gene>
<organism evidence="6">
    <name type="scientific">hydrothermal vent metagenome</name>
    <dbReference type="NCBI Taxonomy" id="652676"/>
    <lineage>
        <taxon>unclassified sequences</taxon>
        <taxon>metagenomes</taxon>
        <taxon>ecological metagenomes</taxon>
    </lineage>
</organism>
<dbReference type="FunFam" id="3.40.50.720:FF:000019">
    <property type="entry name" value="Glycerol-3-phosphate dehydrogenase [NAD(P)+]"/>
    <property type="match status" value="1"/>
</dbReference>
<dbReference type="Pfam" id="PF01210">
    <property type="entry name" value="NAD_Gly3P_dh_N"/>
    <property type="match status" value="1"/>
</dbReference>
<reference evidence="6" key="1">
    <citation type="submission" date="2018-06" db="EMBL/GenBank/DDBJ databases">
        <authorList>
            <person name="Zhirakovskaya E."/>
        </authorList>
    </citation>
    <scope>NUCLEOTIDE SEQUENCE</scope>
</reference>
<evidence type="ECO:0000256" key="2">
    <source>
        <dbReference type="ARBA" id="ARBA00023002"/>
    </source>
</evidence>
<dbReference type="InterPro" id="IPR036291">
    <property type="entry name" value="NAD(P)-bd_dom_sf"/>
</dbReference>
<evidence type="ECO:0000259" key="5">
    <source>
        <dbReference type="Pfam" id="PF07479"/>
    </source>
</evidence>
<feature type="domain" description="Glycerol-3-phosphate dehydrogenase NAD-dependent C-terminal" evidence="5">
    <location>
        <begin position="181"/>
        <end position="319"/>
    </location>
</feature>
<dbReference type="PANTHER" id="PTHR11728:SF1">
    <property type="entry name" value="GLYCEROL-3-PHOSPHATE DEHYDROGENASE [NAD(+)] 2, CHLOROPLASTIC"/>
    <property type="match status" value="1"/>
</dbReference>
<dbReference type="GO" id="GO:0046168">
    <property type="term" value="P:glycerol-3-phosphate catabolic process"/>
    <property type="evidence" value="ECO:0007669"/>
    <property type="project" value="InterPro"/>
</dbReference>
<dbReference type="NCBIfam" id="NF000942">
    <property type="entry name" value="PRK00094.1-4"/>
    <property type="match status" value="1"/>
</dbReference>
<dbReference type="SUPFAM" id="SSF51735">
    <property type="entry name" value="NAD(P)-binding Rossmann-fold domains"/>
    <property type="match status" value="1"/>
</dbReference>
<dbReference type="GO" id="GO:0051287">
    <property type="term" value="F:NAD binding"/>
    <property type="evidence" value="ECO:0007669"/>
    <property type="project" value="InterPro"/>
</dbReference>
<dbReference type="PROSITE" id="PS00957">
    <property type="entry name" value="NAD_G3PDH"/>
    <property type="match status" value="1"/>
</dbReference>
<dbReference type="GO" id="GO:0005829">
    <property type="term" value="C:cytosol"/>
    <property type="evidence" value="ECO:0007669"/>
    <property type="project" value="TreeGrafter"/>
</dbReference>
<dbReference type="GO" id="GO:0047952">
    <property type="term" value="F:glycerol-3-phosphate dehydrogenase [NAD(P)+] activity"/>
    <property type="evidence" value="ECO:0007669"/>
    <property type="project" value="UniProtKB-EC"/>
</dbReference>
<dbReference type="EMBL" id="UOEC01000035">
    <property type="protein sequence ID" value="VAV87948.1"/>
    <property type="molecule type" value="Genomic_DNA"/>
</dbReference>
<accession>A0A3B0RIA7</accession>
<dbReference type="PRINTS" id="PR00077">
    <property type="entry name" value="GPDHDRGNASE"/>
</dbReference>